<dbReference type="InterPro" id="IPR037278">
    <property type="entry name" value="ARFGAP/RecO"/>
</dbReference>
<name>A0A5J4P9S9_9ZZZZ</name>
<dbReference type="SUPFAM" id="SSF57863">
    <property type="entry name" value="ArfGap/RecO-like zinc finger"/>
    <property type="match status" value="1"/>
</dbReference>
<proteinExistence type="predicted"/>
<feature type="non-terminal residue" evidence="1">
    <location>
        <position position="197"/>
    </location>
</feature>
<evidence type="ECO:0000313" key="1">
    <source>
        <dbReference type="EMBL" id="KAA6305481.1"/>
    </source>
</evidence>
<dbReference type="Pfam" id="PF02565">
    <property type="entry name" value="RecO_C"/>
    <property type="match status" value="1"/>
</dbReference>
<dbReference type="GO" id="GO:0043590">
    <property type="term" value="C:bacterial nucleoid"/>
    <property type="evidence" value="ECO:0007669"/>
    <property type="project" value="TreeGrafter"/>
</dbReference>
<dbReference type="Gene3D" id="1.20.1440.120">
    <property type="entry name" value="Recombination protein O, C-terminal domain"/>
    <property type="match status" value="1"/>
</dbReference>
<evidence type="ECO:0008006" key="2">
    <source>
        <dbReference type="Google" id="ProtNLM"/>
    </source>
</evidence>
<reference evidence="1" key="1">
    <citation type="submission" date="2019-03" db="EMBL/GenBank/DDBJ databases">
        <title>Single cell metagenomics reveals metabolic interactions within the superorganism composed of flagellate Streblomastix strix and complex community of Bacteroidetes bacteria on its surface.</title>
        <authorList>
            <person name="Treitli S.C."/>
            <person name="Kolisko M."/>
            <person name="Husnik F."/>
            <person name="Keeling P."/>
            <person name="Hampl V."/>
        </authorList>
    </citation>
    <scope>NUCLEOTIDE SEQUENCE</scope>
    <source>
        <strain evidence="1">STM</strain>
    </source>
</reference>
<organism evidence="1">
    <name type="scientific">termite gut metagenome</name>
    <dbReference type="NCBI Taxonomy" id="433724"/>
    <lineage>
        <taxon>unclassified sequences</taxon>
        <taxon>metagenomes</taxon>
        <taxon>organismal metagenomes</taxon>
    </lineage>
</organism>
<gene>
    <name evidence="1" type="ORF">EZS27_042866</name>
</gene>
<comment type="caution">
    <text evidence="1">The sequence shown here is derived from an EMBL/GenBank/DDBJ whole genome shotgun (WGS) entry which is preliminary data.</text>
</comment>
<accession>A0A5J4P9S9</accession>
<sequence>SYLTAKSKSKTTRVPKSFFHPLAVVDLEVEHQNLREIQRIKEAKPHFPLFSVLTEPVKSTICIFLAEVMAKVLKDKQPDALLFDYLLQSIRILELSENNYANFHLVFLIRLSRFIGFYPDNSEYRKGLFFDLQNGVFIPHKPYHSQFLNSDESEGFHHLLRMSYENMSQFQFSRNERKDILYRILEYYRLHLSSFSE</sequence>
<protein>
    <recommendedName>
        <fullName evidence="2">DNA repair protein RecO</fullName>
    </recommendedName>
</protein>
<dbReference type="InterPro" id="IPR003717">
    <property type="entry name" value="RecO"/>
</dbReference>
<dbReference type="EMBL" id="SNRY01010665">
    <property type="protein sequence ID" value="KAA6305481.1"/>
    <property type="molecule type" value="Genomic_DNA"/>
</dbReference>
<dbReference type="PANTHER" id="PTHR33991:SF1">
    <property type="entry name" value="DNA REPAIR PROTEIN RECO"/>
    <property type="match status" value="1"/>
</dbReference>
<dbReference type="InterPro" id="IPR042242">
    <property type="entry name" value="RecO_C"/>
</dbReference>
<dbReference type="PANTHER" id="PTHR33991">
    <property type="entry name" value="DNA REPAIR PROTEIN RECO"/>
    <property type="match status" value="1"/>
</dbReference>
<dbReference type="GO" id="GO:0006310">
    <property type="term" value="P:DNA recombination"/>
    <property type="evidence" value="ECO:0007669"/>
    <property type="project" value="InterPro"/>
</dbReference>
<dbReference type="GO" id="GO:0006302">
    <property type="term" value="P:double-strand break repair"/>
    <property type="evidence" value="ECO:0007669"/>
    <property type="project" value="TreeGrafter"/>
</dbReference>
<dbReference type="AlphaFoldDB" id="A0A5J4P9S9"/>
<dbReference type="Gene3D" id="6.20.220.20">
    <property type="entry name" value="Recombination protein O, zinc-binding domain"/>
    <property type="match status" value="1"/>
</dbReference>
<feature type="non-terminal residue" evidence="1">
    <location>
        <position position="1"/>
    </location>
</feature>